<gene>
    <name evidence="2" type="ORF">IV203_028921</name>
</gene>
<feature type="compositionally biased region" description="Basic and acidic residues" evidence="1">
    <location>
        <begin position="221"/>
        <end position="234"/>
    </location>
</feature>
<feature type="region of interest" description="Disordered" evidence="1">
    <location>
        <begin position="221"/>
        <end position="252"/>
    </location>
</feature>
<dbReference type="AlphaFoldDB" id="A0A9K3Q0A3"/>
<dbReference type="EMBL" id="JAGRRH010000007">
    <property type="protein sequence ID" value="KAG7366251.1"/>
    <property type="molecule type" value="Genomic_DNA"/>
</dbReference>
<evidence type="ECO:0000313" key="3">
    <source>
        <dbReference type="Proteomes" id="UP000693970"/>
    </source>
</evidence>
<sequence length="436" mass="49295">MKHIFHHSITRIHPSAYLFRRRPAPSDFSVSLVVNFRRHFSSKPSDRHDDDNNNTNPDNVPIVEVTPSPTTTTVVNATNGGGGPEATTTVDGKPIPPAIESLLKAPYQKVSQPGLFPWRHEEEPLPRLIPGTPDYETKGFLLGGNIRSSSPNMDALATEYLFLNVPWYNLLFFRRAWEADLVESMQWAFFQAVPAMLSNTFTVPFDKLVSSGDDTVEFSHESKRVVDDTPKGEQDKEEEEQKQERPMGVTSQKAVERMVHPDLLQLYHTAREFGTESLRVRLELKPTNEPPVLVNLFAFPFLSRSNHKKRKKIYNLLLDSIAESGGISSGGLSPDAMETVHGFMEEFRETGKMESTVICQVLIPCDEIFCVKDAETGRLIQGHADEKFRRVVHLVRFEQTVTAHWTNKGGIFPFRIEPGDWQITDIDDLLEGNLLL</sequence>
<feature type="region of interest" description="Disordered" evidence="1">
    <location>
        <begin position="41"/>
        <end position="66"/>
    </location>
</feature>
<protein>
    <submittedName>
        <fullName evidence="2">Uncharacterized protein</fullName>
    </submittedName>
</protein>
<dbReference type="Proteomes" id="UP000693970">
    <property type="component" value="Unassembled WGS sequence"/>
</dbReference>
<name>A0A9K3Q0A3_9STRA</name>
<proteinExistence type="predicted"/>
<dbReference type="OrthoDB" id="49170at2759"/>
<keyword evidence="3" id="KW-1185">Reference proteome</keyword>
<reference evidence="2" key="2">
    <citation type="submission" date="2021-04" db="EMBL/GenBank/DDBJ databases">
        <authorList>
            <person name="Podell S."/>
        </authorList>
    </citation>
    <scope>NUCLEOTIDE SEQUENCE</scope>
    <source>
        <strain evidence="2">Hildebrandi</strain>
    </source>
</reference>
<comment type="caution">
    <text evidence="2">The sequence shown here is derived from an EMBL/GenBank/DDBJ whole genome shotgun (WGS) entry which is preliminary data.</text>
</comment>
<accession>A0A9K3Q0A3</accession>
<evidence type="ECO:0000256" key="1">
    <source>
        <dbReference type="SAM" id="MobiDB-lite"/>
    </source>
</evidence>
<organism evidence="2 3">
    <name type="scientific">Nitzschia inconspicua</name>
    <dbReference type="NCBI Taxonomy" id="303405"/>
    <lineage>
        <taxon>Eukaryota</taxon>
        <taxon>Sar</taxon>
        <taxon>Stramenopiles</taxon>
        <taxon>Ochrophyta</taxon>
        <taxon>Bacillariophyta</taxon>
        <taxon>Bacillariophyceae</taxon>
        <taxon>Bacillariophycidae</taxon>
        <taxon>Bacillariales</taxon>
        <taxon>Bacillariaceae</taxon>
        <taxon>Nitzschia</taxon>
    </lineage>
</organism>
<feature type="compositionally biased region" description="Low complexity" evidence="1">
    <location>
        <begin position="53"/>
        <end position="66"/>
    </location>
</feature>
<reference evidence="2" key="1">
    <citation type="journal article" date="2021" name="Sci. Rep.">
        <title>Diploid genomic architecture of Nitzschia inconspicua, an elite biomass production diatom.</title>
        <authorList>
            <person name="Oliver A."/>
            <person name="Podell S."/>
            <person name="Pinowska A."/>
            <person name="Traller J.C."/>
            <person name="Smith S.R."/>
            <person name="McClure R."/>
            <person name="Beliaev A."/>
            <person name="Bohutskyi P."/>
            <person name="Hill E.A."/>
            <person name="Rabines A."/>
            <person name="Zheng H."/>
            <person name="Allen L.Z."/>
            <person name="Kuo A."/>
            <person name="Grigoriev I.V."/>
            <person name="Allen A.E."/>
            <person name="Hazlebeck D."/>
            <person name="Allen E.E."/>
        </authorList>
    </citation>
    <scope>NUCLEOTIDE SEQUENCE</scope>
    <source>
        <strain evidence="2">Hildebrandi</strain>
    </source>
</reference>
<evidence type="ECO:0000313" key="2">
    <source>
        <dbReference type="EMBL" id="KAG7366251.1"/>
    </source>
</evidence>